<protein>
    <recommendedName>
        <fullName evidence="13">Sodium/hydrogen exchanger</fullName>
    </recommendedName>
</protein>
<evidence type="ECO:0000256" key="13">
    <source>
        <dbReference type="RuleBase" id="RU003722"/>
    </source>
</evidence>
<feature type="transmembrane region" description="Helical" evidence="15">
    <location>
        <begin position="242"/>
        <end position="260"/>
    </location>
</feature>
<organism evidence="18 19">
    <name type="scientific">Anas platyrhynchos</name>
    <name type="common">Mallard</name>
    <name type="synonym">Anas boschas</name>
    <dbReference type="NCBI Taxonomy" id="8839"/>
    <lineage>
        <taxon>Eukaryota</taxon>
        <taxon>Metazoa</taxon>
        <taxon>Chordata</taxon>
        <taxon>Craniata</taxon>
        <taxon>Vertebrata</taxon>
        <taxon>Euteleostomi</taxon>
        <taxon>Archelosauria</taxon>
        <taxon>Archosauria</taxon>
        <taxon>Dinosauria</taxon>
        <taxon>Saurischia</taxon>
        <taxon>Theropoda</taxon>
        <taxon>Coelurosauria</taxon>
        <taxon>Aves</taxon>
        <taxon>Neognathae</taxon>
        <taxon>Galloanserae</taxon>
        <taxon>Anseriformes</taxon>
        <taxon>Anatidae</taxon>
        <taxon>Anatinae</taxon>
        <taxon>Anas</taxon>
    </lineage>
</organism>
<keyword evidence="9" id="KW-0915">Sodium</keyword>
<dbReference type="InterPro" id="IPR018422">
    <property type="entry name" value="Cation/H_exchanger_CPA1"/>
</dbReference>
<evidence type="ECO:0000256" key="8">
    <source>
        <dbReference type="ARBA" id="ARBA00022989"/>
    </source>
</evidence>
<reference evidence="18" key="1">
    <citation type="submission" date="2019-08" db="EMBL/GenBank/DDBJ databases">
        <title>Three high-quality genomes provides insights into domestication of ducks.</title>
        <authorList>
            <person name="Hou Z.C."/>
            <person name="Zhu F."/>
            <person name="Yin Z.T."/>
            <person name="Zhang F."/>
        </authorList>
    </citation>
    <scope>NUCLEOTIDE SEQUENCE [LARGE SCALE GENOMIC DNA]</scope>
</reference>
<keyword evidence="4 13" id="KW-0813">Transport</keyword>
<evidence type="ECO:0000256" key="14">
    <source>
        <dbReference type="SAM" id="MobiDB-lite"/>
    </source>
</evidence>
<dbReference type="GO" id="GO:0015386">
    <property type="term" value="F:potassium:proton antiporter activity"/>
    <property type="evidence" value="ECO:0007669"/>
    <property type="project" value="TreeGrafter"/>
</dbReference>
<keyword evidence="11 15" id="KW-0472">Membrane</keyword>
<evidence type="ECO:0000256" key="16">
    <source>
        <dbReference type="SAM" id="SignalP"/>
    </source>
</evidence>
<dbReference type="PANTHER" id="PTHR10110">
    <property type="entry name" value="SODIUM/HYDROGEN EXCHANGER"/>
    <property type="match status" value="1"/>
</dbReference>
<dbReference type="InterPro" id="IPR002090">
    <property type="entry name" value="NHE-6/7/9"/>
</dbReference>
<feature type="region of interest" description="Disordered" evidence="14">
    <location>
        <begin position="617"/>
        <end position="642"/>
    </location>
</feature>
<dbReference type="InterPro" id="IPR006153">
    <property type="entry name" value="Cation/H_exchanger_TM"/>
</dbReference>
<keyword evidence="12 13" id="KW-0739">Sodium transport</keyword>
<sequence>MSLPPLFLLLLFLLLGAGGLRAAEPGAAAAAGGGGGGGSSSAMEELATEQEAEESHRQDSVSLLTFILLLTLTILTIWLFKHRRVRFLHETGLAMIYGLIVGVILRYGTPSTSGHDKPFSCSQEDRPFTTLLVNVSGKFFEYTLKGEISPGKIHNVEQNDMLRKVTFDPEVFFNILLPPIIFHAGYSLKKRHFFRNLGSILAYAFLGTAVSCFIIGNLMYGVVKLMKLVGQLSGKFYYTDCLLFGAIISATDPVTVLAIFNELHADVDLYALLFGESVLNDAVAIVLSSSIVAYQPTGENTHAFDAAAFFKSVGVFLGIFSGSFMMGAVTGVVTALVTKFTKLHCFPLLETALFFLMSWSTFLLAEACGFTGVVAVLFCGITQAHYTYNNLSVESRSRTKQLFEVLHFLAENFIFSYMGLALFTFQKHIFSPVFIIGAFVAIFLGRAAHIYPLSFLLNLGRRHKISWNFQHMMMFSGLRGAMAFALAIRDTATYSHQMMFSDNPPHSLFHCVDCWWRYNSHAVMAEHQDGPDSERRNRTKQESAWLFRLWYSFDHNYLKPILTHSGPPLTTTLPSWCGLIARCLTSPQVYDNQEQLREEDSDFILNDGDLTVTYGDTTITANGSSGPHTATTSLDGRRTKSNSEEALERDLGAADHEVTSRGTRLVFPLEDNA</sequence>
<evidence type="ECO:0000256" key="7">
    <source>
        <dbReference type="ARBA" id="ARBA00022753"/>
    </source>
</evidence>
<comment type="subcellular location">
    <subcellularLocation>
        <location evidence="2">Cell membrane</location>
        <topology evidence="2">Multi-pass membrane protein</topology>
    </subcellularLocation>
    <subcellularLocation>
        <location evidence="1">Recycling endosome membrane</location>
        <topology evidence="1">Multi-pass membrane protein</topology>
    </subcellularLocation>
</comment>
<evidence type="ECO:0000256" key="6">
    <source>
        <dbReference type="ARBA" id="ARBA00022692"/>
    </source>
</evidence>
<evidence type="ECO:0000256" key="5">
    <source>
        <dbReference type="ARBA" id="ARBA00022475"/>
    </source>
</evidence>
<keyword evidence="13" id="KW-0050">Antiport</keyword>
<dbReference type="PRINTS" id="PR01088">
    <property type="entry name" value="NAHEXCHNGR6"/>
</dbReference>
<evidence type="ECO:0000256" key="15">
    <source>
        <dbReference type="SAM" id="Phobius"/>
    </source>
</evidence>
<feature type="region of interest" description="Disordered" evidence="14">
    <location>
        <begin position="31"/>
        <end position="54"/>
    </location>
</feature>
<dbReference type="NCBIfam" id="TIGR00840">
    <property type="entry name" value="b_cpa1"/>
    <property type="match status" value="1"/>
</dbReference>
<feature type="transmembrane region" description="Helical" evidence="15">
    <location>
        <begin position="61"/>
        <end position="80"/>
    </location>
</feature>
<keyword evidence="8 15" id="KW-1133">Transmembrane helix</keyword>
<feature type="chain" id="PRO_5034647107" description="Sodium/hydrogen exchanger" evidence="16">
    <location>
        <begin position="23"/>
        <end position="673"/>
    </location>
</feature>
<dbReference type="PANTHER" id="PTHR10110:SF62">
    <property type="entry name" value="SODIUM_HYDROGEN EXCHANGER 7"/>
    <property type="match status" value="1"/>
</dbReference>
<feature type="transmembrane region" description="Helical" evidence="15">
    <location>
        <begin position="314"/>
        <end position="340"/>
    </location>
</feature>
<accession>A0A8B9R247</accession>
<dbReference type="GO" id="GO:0055038">
    <property type="term" value="C:recycling endosome membrane"/>
    <property type="evidence" value="ECO:0007669"/>
    <property type="project" value="UniProtKB-SubCell"/>
</dbReference>
<keyword evidence="10 13" id="KW-0406">Ion transport</keyword>
<feature type="compositionally biased region" description="Polar residues" evidence="14">
    <location>
        <begin position="617"/>
        <end position="634"/>
    </location>
</feature>
<evidence type="ECO:0000256" key="12">
    <source>
        <dbReference type="ARBA" id="ARBA00023201"/>
    </source>
</evidence>
<evidence type="ECO:0000313" key="19">
    <source>
        <dbReference type="Proteomes" id="UP000694400"/>
    </source>
</evidence>
<dbReference type="GO" id="GO:0098719">
    <property type="term" value="P:sodium ion import across plasma membrane"/>
    <property type="evidence" value="ECO:0007669"/>
    <property type="project" value="TreeGrafter"/>
</dbReference>
<comment type="similarity">
    <text evidence="3 13">Belongs to the monovalent cation:proton antiporter 1 (CPA1) transporter (TC 2.A.36) family.</text>
</comment>
<keyword evidence="7" id="KW-0967">Endosome</keyword>
<reference evidence="18" key="2">
    <citation type="submission" date="2025-08" db="UniProtKB">
        <authorList>
            <consortium name="Ensembl"/>
        </authorList>
    </citation>
    <scope>IDENTIFICATION</scope>
</reference>
<dbReference type="Gene3D" id="6.10.140.1330">
    <property type="match status" value="1"/>
</dbReference>
<feature type="signal peptide" evidence="16">
    <location>
        <begin position="1"/>
        <end position="22"/>
    </location>
</feature>
<dbReference type="GO" id="GO:0005886">
    <property type="term" value="C:plasma membrane"/>
    <property type="evidence" value="ECO:0007669"/>
    <property type="project" value="UniProtKB-SubCell"/>
</dbReference>
<feature type="transmembrane region" description="Helical" evidence="15">
    <location>
        <begin position="200"/>
        <end position="222"/>
    </location>
</feature>
<keyword evidence="6 13" id="KW-0812">Transmembrane</keyword>
<dbReference type="GO" id="GO:0015385">
    <property type="term" value="F:sodium:proton antiporter activity"/>
    <property type="evidence" value="ECO:0007669"/>
    <property type="project" value="InterPro"/>
</dbReference>
<keyword evidence="5" id="KW-1003">Cell membrane</keyword>
<evidence type="ECO:0000256" key="9">
    <source>
        <dbReference type="ARBA" id="ARBA00023053"/>
    </source>
</evidence>
<dbReference type="PRINTS" id="PR01084">
    <property type="entry name" value="NAHEXCHNGR"/>
</dbReference>
<dbReference type="Ensembl" id="ENSAPLT00020001332.1">
    <property type="protein sequence ID" value="ENSAPLP00020001246.1"/>
    <property type="gene ID" value="ENSAPLG00020000909.1"/>
</dbReference>
<feature type="transmembrane region" description="Helical" evidence="15">
    <location>
        <begin position="405"/>
        <end position="425"/>
    </location>
</feature>
<dbReference type="GO" id="GO:0051453">
    <property type="term" value="P:regulation of intracellular pH"/>
    <property type="evidence" value="ECO:0007669"/>
    <property type="project" value="TreeGrafter"/>
</dbReference>
<dbReference type="AlphaFoldDB" id="A0A8B9R247"/>
<proteinExistence type="inferred from homology"/>
<evidence type="ECO:0000256" key="10">
    <source>
        <dbReference type="ARBA" id="ARBA00023065"/>
    </source>
</evidence>
<name>A0A8B9R247_ANAPL</name>
<reference evidence="18" key="3">
    <citation type="submission" date="2025-09" db="UniProtKB">
        <authorList>
            <consortium name="Ensembl"/>
        </authorList>
    </citation>
    <scope>IDENTIFICATION</scope>
</reference>
<evidence type="ECO:0000313" key="18">
    <source>
        <dbReference type="Ensembl" id="ENSAPLP00020001246.1"/>
    </source>
</evidence>
<evidence type="ECO:0000256" key="11">
    <source>
        <dbReference type="ARBA" id="ARBA00023136"/>
    </source>
</evidence>
<evidence type="ECO:0000256" key="1">
    <source>
        <dbReference type="ARBA" id="ARBA00004195"/>
    </source>
</evidence>
<dbReference type="Pfam" id="PF00999">
    <property type="entry name" value="Na_H_Exchanger"/>
    <property type="match status" value="1"/>
</dbReference>
<feature type="transmembrane region" description="Helical" evidence="15">
    <location>
        <begin position="432"/>
        <end position="451"/>
    </location>
</feature>
<feature type="transmembrane region" description="Helical" evidence="15">
    <location>
        <begin position="352"/>
        <end position="385"/>
    </location>
</feature>
<keyword evidence="16" id="KW-0732">Signal</keyword>
<evidence type="ECO:0000259" key="17">
    <source>
        <dbReference type="Pfam" id="PF00999"/>
    </source>
</evidence>
<feature type="domain" description="Cation/H+ exchanger transmembrane" evidence="17">
    <location>
        <begin position="73"/>
        <end position="498"/>
    </location>
</feature>
<feature type="transmembrane region" description="Helical" evidence="15">
    <location>
        <begin position="171"/>
        <end position="188"/>
    </location>
</feature>
<evidence type="ECO:0000256" key="4">
    <source>
        <dbReference type="ARBA" id="ARBA00022448"/>
    </source>
</evidence>
<dbReference type="InterPro" id="IPR004709">
    <property type="entry name" value="NaH_exchanger"/>
</dbReference>
<dbReference type="Proteomes" id="UP000694400">
    <property type="component" value="Chromosome 1"/>
</dbReference>
<evidence type="ECO:0000256" key="3">
    <source>
        <dbReference type="ARBA" id="ARBA00007367"/>
    </source>
</evidence>
<evidence type="ECO:0000256" key="2">
    <source>
        <dbReference type="ARBA" id="ARBA00004651"/>
    </source>
</evidence>
<feature type="transmembrane region" description="Helical" evidence="15">
    <location>
        <begin position="92"/>
        <end position="109"/>
    </location>
</feature>